<sequence length="94" mass="10979">MNFKSWLPDHKHTLGSQGYHLFVLTQVMPNWKEVKAKLDDMAEMYYLKLRDGELLWGCPKIGKNTLCGNNKFICYLSIYYICKADTQKSQKIGQ</sequence>
<reference evidence="1 2" key="1">
    <citation type="submission" date="2024-06" db="EMBL/GenBank/DDBJ databases">
        <authorList>
            <person name="Chen R.Y."/>
        </authorList>
    </citation>
    <scope>NUCLEOTIDE SEQUENCE [LARGE SCALE GENOMIC DNA]</scope>
    <source>
        <strain evidence="1 2">D2</strain>
    </source>
</reference>
<evidence type="ECO:0000313" key="1">
    <source>
        <dbReference type="EMBL" id="MER2491327.1"/>
    </source>
</evidence>
<gene>
    <name evidence="1" type="ORF">ABS311_05465</name>
</gene>
<dbReference type="Proteomes" id="UP001467690">
    <property type="component" value="Unassembled WGS sequence"/>
</dbReference>
<proteinExistence type="predicted"/>
<dbReference type="EMBL" id="JBELOE010000110">
    <property type="protein sequence ID" value="MER2491327.1"/>
    <property type="molecule type" value="Genomic_DNA"/>
</dbReference>
<evidence type="ECO:0000313" key="2">
    <source>
        <dbReference type="Proteomes" id="UP001467690"/>
    </source>
</evidence>
<name>A0ABV1REI5_9ALTE</name>
<dbReference type="RefSeq" id="WP_350400987.1">
    <property type="nucleotide sequence ID" value="NZ_JBELOE010000110.1"/>
</dbReference>
<organism evidence="1 2">
    <name type="scientific">Catenovulum sediminis</name>
    <dbReference type="NCBI Taxonomy" id="1740262"/>
    <lineage>
        <taxon>Bacteria</taxon>
        <taxon>Pseudomonadati</taxon>
        <taxon>Pseudomonadota</taxon>
        <taxon>Gammaproteobacteria</taxon>
        <taxon>Alteromonadales</taxon>
        <taxon>Alteromonadaceae</taxon>
        <taxon>Catenovulum</taxon>
    </lineage>
</organism>
<keyword evidence="2" id="KW-1185">Reference proteome</keyword>
<comment type="caution">
    <text evidence="1">The sequence shown here is derived from an EMBL/GenBank/DDBJ whole genome shotgun (WGS) entry which is preliminary data.</text>
</comment>
<accession>A0ABV1REI5</accession>
<protein>
    <submittedName>
        <fullName evidence="1">Uncharacterized protein</fullName>
    </submittedName>
</protein>